<reference evidence="3 4" key="1">
    <citation type="submission" date="2019-02" db="EMBL/GenBank/DDBJ databases">
        <title>Paracoccus subflavus sp. nov., isolated from marine sediment of the Pacific Ocean.</title>
        <authorList>
            <person name="Zhang G."/>
        </authorList>
    </citation>
    <scope>NUCLEOTIDE SEQUENCE [LARGE SCALE GENOMIC DNA]</scope>
    <source>
        <strain evidence="3 4">GY0581</strain>
    </source>
</reference>
<feature type="domain" description="Cell wall hydrolase SleB" evidence="2">
    <location>
        <begin position="88"/>
        <end position="190"/>
    </location>
</feature>
<protein>
    <submittedName>
        <fullName evidence="3">Cell wall hydrolase</fullName>
    </submittedName>
</protein>
<feature type="compositionally biased region" description="Low complexity" evidence="1">
    <location>
        <begin position="38"/>
        <end position="49"/>
    </location>
</feature>
<evidence type="ECO:0000313" key="3">
    <source>
        <dbReference type="EMBL" id="TBN42059.1"/>
    </source>
</evidence>
<dbReference type="GO" id="GO:0016787">
    <property type="term" value="F:hydrolase activity"/>
    <property type="evidence" value="ECO:0007669"/>
    <property type="project" value="UniProtKB-KW"/>
</dbReference>
<dbReference type="Proteomes" id="UP000293520">
    <property type="component" value="Unassembled WGS sequence"/>
</dbReference>
<accession>A0A4Q9G2G4</accession>
<gene>
    <name evidence="3" type="ORF">EYE42_05880</name>
</gene>
<proteinExistence type="predicted"/>
<keyword evidence="3" id="KW-0378">Hydrolase</keyword>
<dbReference type="InterPro" id="IPR042047">
    <property type="entry name" value="SleB_dom1"/>
</dbReference>
<evidence type="ECO:0000259" key="2">
    <source>
        <dbReference type="Pfam" id="PF07486"/>
    </source>
</evidence>
<keyword evidence="4" id="KW-1185">Reference proteome</keyword>
<dbReference type="InterPro" id="IPR011105">
    <property type="entry name" value="Cell_wall_hydrolase_SleB"/>
</dbReference>
<dbReference type="OrthoDB" id="9785345at2"/>
<name>A0A4Q9G2G4_9RHOB</name>
<dbReference type="AlphaFoldDB" id="A0A4Q9G2G4"/>
<evidence type="ECO:0000256" key="1">
    <source>
        <dbReference type="SAM" id="MobiDB-lite"/>
    </source>
</evidence>
<comment type="caution">
    <text evidence="3">The sequence shown here is derived from an EMBL/GenBank/DDBJ whole genome shotgun (WGS) entry which is preliminary data.</text>
</comment>
<dbReference type="Pfam" id="PF07486">
    <property type="entry name" value="Hydrolase_2"/>
    <property type="match status" value="1"/>
</dbReference>
<dbReference type="Gene3D" id="6.20.240.60">
    <property type="match status" value="1"/>
</dbReference>
<organism evidence="3 4">
    <name type="scientific">Paracoccus subflavus</name>
    <dbReference type="NCBI Taxonomy" id="2528244"/>
    <lineage>
        <taxon>Bacteria</taxon>
        <taxon>Pseudomonadati</taxon>
        <taxon>Pseudomonadota</taxon>
        <taxon>Alphaproteobacteria</taxon>
        <taxon>Rhodobacterales</taxon>
        <taxon>Paracoccaceae</taxon>
        <taxon>Paracoccus</taxon>
    </lineage>
</organism>
<dbReference type="EMBL" id="SISK01000003">
    <property type="protein sequence ID" value="TBN42059.1"/>
    <property type="molecule type" value="Genomic_DNA"/>
</dbReference>
<evidence type="ECO:0000313" key="4">
    <source>
        <dbReference type="Proteomes" id="UP000293520"/>
    </source>
</evidence>
<feature type="region of interest" description="Disordered" evidence="1">
    <location>
        <begin position="24"/>
        <end position="67"/>
    </location>
</feature>
<dbReference type="Gene3D" id="1.10.10.2520">
    <property type="entry name" value="Cell wall hydrolase SleB, domain 1"/>
    <property type="match status" value="1"/>
</dbReference>
<sequence length="200" mass="21314">MSTAAIAGNGSLFSSDAGLFGGAPARAQPSDSMSLLQAGSGPSRARAAAVRNDPQPEVVPASTGTRRDQFTERDLNCLAEAIYHEARGESVKGQAAVAEVVLNRVDSNRFASSVCGVVNQPKQFSYTIGGRKPIRNKSAYLRAREIAREALAGAPRMLTGGATYFHTPAVSPSWAHRFQRTVRIGQHIFYRPGGQRVASN</sequence>